<dbReference type="AlphaFoldDB" id="A0A0K2YBV3"/>
<feature type="binding site" evidence="3">
    <location>
        <position position="188"/>
    </location>
    <ligand>
        <name>S-adenosyl-L-methionine</name>
        <dbReference type="ChEBI" id="CHEBI:59789"/>
    </ligand>
</feature>
<dbReference type="STRING" id="1216962.BN341_15970"/>
<dbReference type="GO" id="GO:0016743">
    <property type="term" value="F:carboxyl- or carbamoyltransferase activity"/>
    <property type="evidence" value="ECO:0007669"/>
    <property type="project" value="UniProtKB-UniRule"/>
</dbReference>
<dbReference type="EMBL" id="CDMK01000003">
    <property type="protein sequence ID" value="CRI35169.1"/>
    <property type="molecule type" value="Genomic_DNA"/>
</dbReference>
<evidence type="ECO:0000313" key="5">
    <source>
        <dbReference type="Proteomes" id="UP000046090"/>
    </source>
</evidence>
<dbReference type="InterPro" id="IPR005271">
    <property type="entry name" value="CmoA"/>
</dbReference>
<dbReference type="Gene3D" id="3.40.50.150">
    <property type="entry name" value="Vaccinia Virus protein VP39"/>
    <property type="match status" value="1"/>
</dbReference>
<dbReference type="GO" id="GO:1904047">
    <property type="term" value="F:S-adenosyl-L-methionine binding"/>
    <property type="evidence" value="ECO:0007669"/>
    <property type="project" value="UniProtKB-UniRule"/>
</dbReference>
<comment type="catalytic activity">
    <reaction evidence="3">
        <text>prephenate + S-adenosyl-L-methionine = carboxy-S-adenosyl-L-methionine + 3-phenylpyruvate + H2O</text>
        <dbReference type="Rhea" id="RHEA:51692"/>
        <dbReference type="ChEBI" id="CHEBI:15377"/>
        <dbReference type="ChEBI" id="CHEBI:18005"/>
        <dbReference type="ChEBI" id="CHEBI:29934"/>
        <dbReference type="ChEBI" id="CHEBI:59789"/>
        <dbReference type="ChEBI" id="CHEBI:134278"/>
    </reaction>
</comment>
<dbReference type="HAMAP" id="MF_01589">
    <property type="entry name" value="Cx_SAM_synthase"/>
    <property type="match status" value="1"/>
</dbReference>
<evidence type="ECO:0000256" key="2">
    <source>
        <dbReference type="ARBA" id="ARBA00022691"/>
    </source>
</evidence>
<evidence type="ECO:0000256" key="1">
    <source>
        <dbReference type="ARBA" id="ARBA00022679"/>
    </source>
</evidence>
<dbReference type="InterPro" id="IPR041698">
    <property type="entry name" value="Methyltransf_25"/>
</dbReference>
<sequence>MKDTLFCAPLPKRFEFDSQVAGMFDDMLARSIPHYQETLKLASHFVAQDLVGVVYDLGCSTGNFLATLVPLLPPDASLVGIDNAPSMLEKAREKLNIHNVTFRCEDLLNTSLENAGAVVLLYTLQFIRPLQRQALIERIFHALKPGGVILVAEKMMSLDRILDKQMVELYYLYKQARGYSLSEISFKREALENVLVPYSLQENMALLEQAGFQQPEVLFKWVNFGLLYARKT</sequence>
<dbReference type="Proteomes" id="UP000046090">
    <property type="component" value="Unassembled WGS sequence"/>
</dbReference>
<gene>
    <name evidence="3" type="primary">cmoA</name>
    <name evidence="4" type="ORF">HHE01_01670</name>
</gene>
<proteinExistence type="inferred from homology"/>
<dbReference type="PANTHER" id="PTHR43861:SF2">
    <property type="entry name" value="CARBOXY-S-ADENOSYL-L-METHIONINE SYNTHASE"/>
    <property type="match status" value="1"/>
</dbReference>
<dbReference type="EC" id="2.1.3.-" evidence="3"/>
<dbReference type="GO" id="GO:0002098">
    <property type="term" value="P:tRNA wobble uridine modification"/>
    <property type="evidence" value="ECO:0007669"/>
    <property type="project" value="InterPro"/>
</dbReference>
<dbReference type="OrthoDB" id="5386938at2"/>
<dbReference type="Pfam" id="PF13649">
    <property type="entry name" value="Methyltransf_25"/>
    <property type="match status" value="1"/>
</dbReference>
<dbReference type="InterPro" id="IPR029063">
    <property type="entry name" value="SAM-dependent_MTases_sf"/>
</dbReference>
<feature type="binding site" evidence="3">
    <location>
        <begin position="82"/>
        <end position="83"/>
    </location>
    <ligand>
        <name>S-adenosyl-L-methionine</name>
        <dbReference type="ChEBI" id="CHEBI:59789"/>
    </ligand>
</feature>
<dbReference type="RefSeq" id="WP_015107322.1">
    <property type="nucleotide sequence ID" value="NZ_AP026684.1"/>
</dbReference>
<dbReference type="PANTHER" id="PTHR43861">
    <property type="entry name" value="TRANS-ACONITATE 2-METHYLTRANSFERASE-RELATED"/>
    <property type="match status" value="1"/>
</dbReference>
<feature type="binding site" evidence="3">
    <location>
        <position position="35"/>
    </location>
    <ligand>
        <name>S-adenosyl-L-methionine</name>
        <dbReference type="ChEBI" id="CHEBI:59789"/>
    </ligand>
</feature>
<dbReference type="PIRSF" id="PIRSF006325">
    <property type="entry name" value="MeTrfase_bac"/>
    <property type="match status" value="1"/>
</dbReference>
<comment type="function">
    <text evidence="3">Catalyzes the conversion of S-adenosyl-L-methionine (SAM) to carboxy-S-adenosyl-L-methionine (Cx-SAM).</text>
</comment>
<comment type="caution">
    <text evidence="3">Lacks conserved residue(s) required for the propagation of feature annotation.</text>
</comment>
<keyword evidence="5" id="KW-1185">Reference proteome</keyword>
<protein>
    <recommendedName>
        <fullName evidence="3">Carboxy-S-adenosyl-L-methionine synthase</fullName>
        <shortName evidence="3">Cx-SAM synthase</shortName>
        <ecNumber evidence="3">2.1.3.-</ecNumber>
    </recommendedName>
</protein>
<accession>A0A0K2YBV3</accession>
<evidence type="ECO:0000313" key="4">
    <source>
        <dbReference type="EMBL" id="CRI35169.1"/>
    </source>
</evidence>
<feature type="binding site" evidence="3">
    <location>
        <begin position="58"/>
        <end position="60"/>
    </location>
    <ligand>
        <name>S-adenosyl-L-methionine</name>
        <dbReference type="ChEBI" id="CHEBI:59789"/>
    </ligand>
</feature>
<evidence type="ECO:0000256" key="3">
    <source>
        <dbReference type="HAMAP-Rule" id="MF_01589"/>
    </source>
</evidence>
<organism evidence="4 5">
    <name type="scientific">Helicobacter heilmannii</name>
    <dbReference type="NCBI Taxonomy" id="35817"/>
    <lineage>
        <taxon>Bacteria</taxon>
        <taxon>Pseudomonadati</taxon>
        <taxon>Campylobacterota</taxon>
        <taxon>Epsilonproteobacteria</taxon>
        <taxon>Campylobacterales</taxon>
        <taxon>Helicobacteraceae</taxon>
        <taxon>Helicobacter</taxon>
    </lineage>
</organism>
<name>A0A0K2YBV3_HELHE</name>
<dbReference type="CDD" id="cd02440">
    <property type="entry name" value="AdoMet_MTases"/>
    <property type="match status" value="1"/>
</dbReference>
<keyword evidence="1 3" id="KW-0808">Transferase</keyword>
<keyword evidence="2 3" id="KW-0949">S-adenosyl-L-methionine</keyword>
<feature type="binding site" evidence="3">
    <location>
        <begin position="106"/>
        <end position="107"/>
    </location>
    <ligand>
        <name>S-adenosyl-L-methionine</name>
        <dbReference type="ChEBI" id="CHEBI:59789"/>
    </ligand>
</feature>
<dbReference type="SUPFAM" id="SSF53335">
    <property type="entry name" value="S-adenosyl-L-methionine-dependent methyltransferases"/>
    <property type="match status" value="1"/>
</dbReference>
<dbReference type="NCBIfam" id="TIGR00740">
    <property type="entry name" value="carboxy-S-adenosyl-L-methionine synthase CmoA"/>
    <property type="match status" value="1"/>
</dbReference>
<comment type="similarity">
    <text evidence="3">Belongs to the class I-like SAM-binding methyltransferase superfamily. Cx-SAM synthase family.</text>
</comment>
<reference evidence="5" key="1">
    <citation type="submission" date="2014-12" db="EMBL/GenBank/DDBJ databases">
        <authorList>
            <person name="Smet A."/>
        </authorList>
    </citation>
    <scope>NUCLEOTIDE SEQUENCE [LARGE SCALE GENOMIC DNA]</scope>
</reference>
<dbReference type="GeneID" id="76197641"/>